<evidence type="ECO:0000313" key="11">
    <source>
        <dbReference type="EMBL" id="USF86491.1"/>
    </source>
</evidence>
<sequence length="464" mass="51375">MLYPLDKIGKNETACYFLIKCREAGLLGMNKSVLLFIAMLVWSLSLHAGQSVIKSLRIWSAPDHVRLVFDTDSVLQHNLFTLDKPHRLVLDLKSAKLGVKLPTPENDSFITGLRSATRGKQDVRVVLDLKGAVKPKSFLLKPNRQYGHRLVVDLYEKGKSAAKRSIPVKALANAGERDVVIAVDAGHGGEDPGARGKHGTYEKDVVLAIARKLVKQINRRKGMRGVLVRNGDYYLGLRKRMKIARRHRADLFISIHADSFRDSKVTGASVYTLSRKGASSEAARWLAEKENSADLIGGVSLDDRDDTLASVLLDLSQIGTLQASSEAADRVLKNLKHLGKVHKRKVQQAGFVVLKSPDIPSILVETAFISSPKEEGRLKDAAHQNRLAKALASGIDNYFRFQPPPGTWLAAHHNREPTRHIIGRGDTLTKIARRYQVSLSRLRNYNAIEGDRIQIGQVLEIPGS</sequence>
<keyword evidence="6" id="KW-0574">Periplasm</keyword>
<dbReference type="SUPFAM" id="SSF54106">
    <property type="entry name" value="LysM domain"/>
    <property type="match status" value="1"/>
</dbReference>
<dbReference type="CDD" id="cd00118">
    <property type="entry name" value="LysM"/>
    <property type="match status" value="1"/>
</dbReference>
<proteinExistence type="inferred from homology"/>
<dbReference type="SUPFAM" id="SSF53187">
    <property type="entry name" value="Zn-dependent exopeptidases"/>
    <property type="match status" value="1"/>
</dbReference>
<comment type="similarity">
    <text evidence="3">Belongs to the N-acetylmuramoyl-L-alanine amidase 3 family.</text>
</comment>
<dbReference type="PROSITE" id="PS51782">
    <property type="entry name" value="LYSM"/>
    <property type="match status" value="1"/>
</dbReference>
<dbReference type="EC" id="3.5.1.28" evidence="4"/>
<dbReference type="SMART" id="SM00257">
    <property type="entry name" value="LysM"/>
    <property type="match status" value="1"/>
</dbReference>
<evidence type="ECO:0000256" key="5">
    <source>
        <dbReference type="ARBA" id="ARBA00022729"/>
    </source>
</evidence>
<dbReference type="InterPro" id="IPR021731">
    <property type="entry name" value="AMIN_dom"/>
</dbReference>
<dbReference type="Pfam" id="PF11741">
    <property type="entry name" value="AMIN"/>
    <property type="match status" value="1"/>
</dbReference>
<feature type="domain" description="LysM" evidence="10">
    <location>
        <begin position="418"/>
        <end position="461"/>
    </location>
</feature>
<dbReference type="FunFam" id="3.40.630.40:FF:000001">
    <property type="entry name" value="N-acetylmuramoyl-L-alanine amidase"/>
    <property type="match status" value="1"/>
</dbReference>
<dbReference type="CDD" id="cd02696">
    <property type="entry name" value="MurNAc-LAA"/>
    <property type="match status" value="1"/>
</dbReference>
<keyword evidence="8" id="KW-0961">Cell wall biogenesis/degradation</keyword>
<dbReference type="InterPro" id="IPR018392">
    <property type="entry name" value="LysM"/>
</dbReference>
<evidence type="ECO:0000256" key="4">
    <source>
        <dbReference type="ARBA" id="ARBA00011901"/>
    </source>
</evidence>
<dbReference type="Pfam" id="PF01476">
    <property type="entry name" value="LysM"/>
    <property type="match status" value="1"/>
</dbReference>
<comment type="subcellular location">
    <subcellularLocation>
        <location evidence="2">Periplasm</location>
    </subcellularLocation>
</comment>
<evidence type="ECO:0000256" key="8">
    <source>
        <dbReference type="ARBA" id="ARBA00023316"/>
    </source>
</evidence>
<evidence type="ECO:0000256" key="2">
    <source>
        <dbReference type="ARBA" id="ARBA00004418"/>
    </source>
</evidence>
<dbReference type="InterPro" id="IPR050695">
    <property type="entry name" value="N-acetylmuramoyl_amidase_3"/>
</dbReference>
<evidence type="ECO:0000256" key="9">
    <source>
        <dbReference type="ARBA" id="ARBA00074581"/>
    </source>
</evidence>
<dbReference type="GO" id="GO:0009253">
    <property type="term" value="P:peptidoglycan catabolic process"/>
    <property type="evidence" value="ECO:0007669"/>
    <property type="project" value="InterPro"/>
</dbReference>
<dbReference type="GO" id="GO:0071555">
    <property type="term" value="P:cell wall organization"/>
    <property type="evidence" value="ECO:0007669"/>
    <property type="project" value="UniProtKB-KW"/>
</dbReference>
<dbReference type="Proteomes" id="UP001056649">
    <property type="component" value="Chromosome"/>
</dbReference>
<keyword evidence="7 11" id="KW-0378">Hydrolase</keyword>
<evidence type="ECO:0000256" key="1">
    <source>
        <dbReference type="ARBA" id="ARBA00001561"/>
    </source>
</evidence>
<protein>
    <recommendedName>
        <fullName evidence="9">N-acetylmuramoyl-L-alanine amidase AmiC</fullName>
        <ecNumber evidence="4">3.5.1.28</ecNumber>
    </recommendedName>
</protein>
<dbReference type="Pfam" id="PF01520">
    <property type="entry name" value="Amidase_3"/>
    <property type="match status" value="1"/>
</dbReference>
<reference evidence="11" key="1">
    <citation type="journal article" date="2022" name="Mol. Ecol. Resour.">
        <title>The complete and closed genome of the facultative generalist Candidatus Endoriftia persephone from deep-sea hydrothermal vents.</title>
        <authorList>
            <person name="de Oliveira A.L."/>
            <person name="Srivastava A."/>
            <person name="Espada-Hinojosa S."/>
            <person name="Bright M."/>
        </authorList>
    </citation>
    <scope>NUCLEOTIDE SEQUENCE</scope>
    <source>
        <strain evidence="11">Tica-EPR-9o50.N</strain>
    </source>
</reference>
<dbReference type="GO" id="GO:0030288">
    <property type="term" value="C:outer membrane-bounded periplasmic space"/>
    <property type="evidence" value="ECO:0007669"/>
    <property type="project" value="TreeGrafter"/>
</dbReference>
<dbReference type="GO" id="GO:0008745">
    <property type="term" value="F:N-acetylmuramoyl-L-alanine amidase activity"/>
    <property type="evidence" value="ECO:0007669"/>
    <property type="project" value="UniProtKB-EC"/>
</dbReference>
<dbReference type="PANTHER" id="PTHR30404">
    <property type="entry name" value="N-ACETYLMURAMOYL-L-ALANINE AMIDASE"/>
    <property type="match status" value="1"/>
</dbReference>
<evidence type="ECO:0000256" key="3">
    <source>
        <dbReference type="ARBA" id="ARBA00010860"/>
    </source>
</evidence>
<gene>
    <name evidence="11" type="ORF">L0Y14_10095</name>
</gene>
<comment type="catalytic activity">
    <reaction evidence="1">
        <text>Hydrolyzes the link between N-acetylmuramoyl residues and L-amino acid residues in certain cell-wall glycopeptides.</text>
        <dbReference type="EC" id="3.5.1.28"/>
    </reaction>
</comment>
<keyword evidence="5" id="KW-0732">Signal</keyword>
<dbReference type="EMBL" id="CP090569">
    <property type="protein sequence ID" value="USF86491.1"/>
    <property type="molecule type" value="Genomic_DNA"/>
</dbReference>
<dbReference type="Gene3D" id="3.40.630.40">
    <property type="entry name" value="Zn-dependent exopeptidases"/>
    <property type="match status" value="1"/>
</dbReference>
<evidence type="ECO:0000256" key="6">
    <source>
        <dbReference type="ARBA" id="ARBA00022764"/>
    </source>
</evidence>
<evidence type="ECO:0000256" key="7">
    <source>
        <dbReference type="ARBA" id="ARBA00022801"/>
    </source>
</evidence>
<dbReference type="KEGG" id="eps:L0Y14_10095"/>
<evidence type="ECO:0000313" key="12">
    <source>
        <dbReference type="Proteomes" id="UP001056649"/>
    </source>
</evidence>
<evidence type="ECO:0000259" key="10">
    <source>
        <dbReference type="PROSITE" id="PS51782"/>
    </source>
</evidence>
<dbReference type="InterPro" id="IPR036779">
    <property type="entry name" value="LysM_dom_sf"/>
</dbReference>
<dbReference type="Gene3D" id="3.10.350.10">
    <property type="entry name" value="LysM domain"/>
    <property type="match status" value="1"/>
</dbReference>
<dbReference type="PANTHER" id="PTHR30404:SF0">
    <property type="entry name" value="N-ACETYLMURAMOYL-L-ALANINE AMIDASE AMIC"/>
    <property type="match status" value="1"/>
</dbReference>
<dbReference type="SMART" id="SM00646">
    <property type="entry name" value="Ami_3"/>
    <property type="match status" value="1"/>
</dbReference>
<dbReference type="Gene3D" id="2.60.40.3500">
    <property type="match status" value="1"/>
</dbReference>
<name>A0A9J6ZUH4_9GAMM</name>
<organism evidence="11 12">
    <name type="scientific">Candidatus Endoriftia persephonae</name>
    <dbReference type="NCBI Taxonomy" id="393765"/>
    <lineage>
        <taxon>Bacteria</taxon>
        <taxon>Pseudomonadati</taxon>
        <taxon>Pseudomonadota</taxon>
        <taxon>Gammaproteobacteria</taxon>
        <taxon>Chromatiales</taxon>
        <taxon>Sedimenticolaceae</taxon>
        <taxon>Candidatus Endoriftia</taxon>
    </lineage>
</organism>
<dbReference type="InterPro" id="IPR002508">
    <property type="entry name" value="MurNAc-LAA_cat"/>
</dbReference>
<accession>A0A9J6ZUH4</accession>
<dbReference type="AlphaFoldDB" id="A0A9J6ZUH4"/>
<keyword evidence="12" id="KW-1185">Reference proteome</keyword>